<evidence type="ECO:0000313" key="3">
    <source>
        <dbReference type="Proteomes" id="UP000664628"/>
    </source>
</evidence>
<gene>
    <name evidence="2" type="ORF">J2I46_18725</name>
</gene>
<comment type="caution">
    <text evidence="2">The sequence shown here is derived from an EMBL/GenBank/DDBJ whole genome shotgun (WGS) entry which is preliminary data.</text>
</comment>
<feature type="chain" id="PRO_5045088699" evidence="1">
    <location>
        <begin position="20"/>
        <end position="314"/>
    </location>
</feature>
<organism evidence="2 3">
    <name type="scientific">Fibrella forsythiae</name>
    <dbReference type="NCBI Taxonomy" id="2817061"/>
    <lineage>
        <taxon>Bacteria</taxon>
        <taxon>Pseudomonadati</taxon>
        <taxon>Bacteroidota</taxon>
        <taxon>Cytophagia</taxon>
        <taxon>Cytophagales</taxon>
        <taxon>Spirosomataceae</taxon>
        <taxon>Fibrella</taxon>
    </lineage>
</organism>
<accession>A0ABS3JKU1</accession>
<dbReference type="EMBL" id="JAFMYW010000006">
    <property type="protein sequence ID" value="MBO0950636.1"/>
    <property type="molecule type" value="Genomic_DNA"/>
</dbReference>
<keyword evidence="3" id="KW-1185">Reference proteome</keyword>
<evidence type="ECO:0000313" key="2">
    <source>
        <dbReference type="EMBL" id="MBO0950636.1"/>
    </source>
</evidence>
<dbReference type="Proteomes" id="UP000664628">
    <property type="component" value="Unassembled WGS sequence"/>
</dbReference>
<evidence type="ECO:0000256" key="1">
    <source>
        <dbReference type="SAM" id="SignalP"/>
    </source>
</evidence>
<reference evidence="2 3" key="1">
    <citation type="submission" date="2021-03" db="EMBL/GenBank/DDBJ databases">
        <title>Fibrella sp. HMF5405 genome sequencing and assembly.</title>
        <authorList>
            <person name="Kang H."/>
            <person name="Kim H."/>
            <person name="Bae S."/>
            <person name="Joh K."/>
        </authorList>
    </citation>
    <scope>NUCLEOTIDE SEQUENCE [LARGE SCALE GENOMIC DNA]</scope>
    <source>
        <strain evidence="2 3">HMF5405</strain>
    </source>
</reference>
<dbReference type="InterPro" id="IPR018736">
    <property type="entry name" value="DUF2279_periplasmic_lipo"/>
</dbReference>
<dbReference type="RefSeq" id="WP_207330595.1">
    <property type="nucleotide sequence ID" value="NZ_JAFMYW010000006.1"/>
</dbReference>
<name>A0ABS3JKU1_9BACT</name>
<proteinExistence type="predicted"/>
<dbReference type="Pfam" id="PF10043">
    <property type="entry name" value="DUF2279"/>
    <property type="match status" value="1"/>
</dbReference>
<keyword evidence="1" id="KW-0732">Signal</keyword>
<feature type="signal peptide" evidence="1">
    <location>
        <begin position="1"/>
        <end position="19"/>
    </location>
</feature>
<sequence>MKPICIIFLSCLTLVSAYGQPEITQSDSVTVTTDTLPPRSAIRKGRLATVIATESALYLGSMAYLQFVWYNGDKRVPFEFYNDTGGYLQVDKFGHAYGAYLESYLGYHALRWAGVSKGKALLYGATLGFVLQAPIEIWDGLYEGWGFSWGDIGANAFGTSLFLVQEHLFDEQRIKYKFSFAASPYARQANGYLGTTSLGQVFNDYNGHTYWLSMSLNRIIQSPKIPAWLCVSVGYSANGMFGEFKNLSYYAGASIPETQRYRQFLLSLDVDWTKIKTRSRFLNRLFKSMFMLKLPFPAIELNSKGQFRTYGLYY</sequence>
<protein>
    <submittedName>
        <fullName evidence="2">DUF2279 domain-containing protein</fullName>
    </submittedName>
</protein>